<evidence type="ECO:0000313" key="3">
    <source>
        <dbReference type="Proteomes" id="UP000440096"/>
    </source>
</evidence>
<dbReference type="AlphaFoldDB" id="A0A6N7Z010"/>
<sequence>MTLGKRRVALMAAGLAALLSFTAACGSSGPSGASGGGASAWALTGGDEQTFRTSFQDNKIDGQFFGNDAYKQKIRSAVGAGQAPTLVFSWGNGGMLKSWVDAGKIMDLTPEVRKDPALAGRYLPSVAQTGVIDGKTYAVPNNGMQPVVLFYNKDLFTQIGAQPPKTWADLMALVPKFTHAGIAPFSLGGQSKWPQLMWEEYLVDRIGGPGVFNAIAANKPNAWSDPAVIQANTMIQQLVDAGGFIKGFNSIATDSGADTALLFTGKAAMYLMGSWAFPTIKQADPEFISGGKLGYTTFPTVPGGTGAPEDIVGNPANYWSVSANASDQQKQAAVGYLRTGVMSDSYVDSLLANGSVPPVNGIEAKLAKTDDPQYLSYVYGLASTAPNFQLSWDQALSPGQADALLNNLDQLFLKQITPQQFATNMNATIGQ</sequence>
<comment type="caution">
    <text evidence="2">The sequence shown here is derived from an EMBL/GenBank/DDBJ whole genome shotgun (WGS) entry which is preliminary data.</text>
</comment>
<protein>
    <submittedName>
        <fullName evidence="2">Extracellular solute-binding protein</fullName>
    </submittedName>
</protein>
<dbReference type="InterPro" id="IPR006059">
    <property type="entry name" value="SBP"/>
</dbReference>
<evidence type="ECO:0000313" key="2">
    <source>
        <dbReference type="EMBL" id="MTD52870.1"/>
    </source>
</evidence>
<dbReference type="PANTHER" id="PTHR43649">
    <property type="entry name" value="ARABINOSE-BINDING PROTEIN-RELATED"/>
    <property type="match status" value="1"/>
</dbReference>
<organism evidence="2 3">
    <name type="scientific">Amycolatopsis pithecellobii</name>
    <dbReference type="NCBI Taxonomy" id="664692"/>
    <lineage>
        <taxon>Bacteria</taxon>
        <taxon>Bacillati</taxon>
        <taxon>Actinomycetota</taxon>
        <taxon>Actinomycetes</taxon>
        <taxon>Pseudonocardiales</taxon>
        <taxon>Pseudonocardiaceae</taxon>
        <taxon>Amycolatopsis</taxon>
    </lineage>
</organism>
<keyword evidence="1" id="KW-0732">Signal</keyword>
<proteinExistence type="predicted"/>
<keyword evidence="3" id="KW-1185">Reference proteome</keyword>
<dbReference type="Gene3D" id="3.40.190.10">
    <property type="entry name" value="Periplasmic binding protein-like II"/>
    <property type="match status" value="2"/>
</dbReference>
<feature type="signal peptide" evidence="1">
    <location>
        <begin position="1"/>
        <end position="26"/>
    </location>
</feature>
<dbReference type="OrthoDB" id="8317736at2"/>
<dbReference type="RefSeq" id="WP_154755081.1">
    <property type="nucleotide sequence ID" value="NZ_WMBA01000002.1"/>
</dbReference>
<dbReference type="PANTHER" id="PTHR43649:SF14">
    <property type="entry name" value="BLR3389 PROTEIN"/>
    <property type="match status" value="1"/>
</dbReference>
<name>A0A6N7Z010_9PSEU</name>
<dbReference type="SUPFAM" id="SSF53850">
    <property type="entry name" value="Periplasmic binding protein-like II"/>
    <property type="match status" value="1"/>
</dbReference>
<dbReference type="EMBL" id="WMBA01000002">
    <property type="protein sequence ID" value="MTD52870.1"/>
    <property type="molecule type" value="Genomic_DNA"/>
</dbReference>
<dbReference type="Proteomes" id="UP000440096">
    <property type="component" value="Unassembled WGS sequence"/>
</dbReference>
<evidence type="ECO:0000256" key="1">
    <source>
        <dbReference type="SAM" id="SignalP"/>
    </source>
</evidence>
<accession>A0A6N7Z010</accession>
<dbReference type="PROSITE" id="PS51257">
    <property type="entry name" value="PROKAR_LIPOPROTEIN"/>
    <property type="match status" value="1"/>
</dbReference>
<dbReference type="InterPro" id="IPR050490">
    <property type="entry name" value="Bact_solute-bd_prot1"/>
</dbReference>
<reference evidence="2 3" key="1">
    <citation type="submission" date="2019-11" db="EMBL/GenBank/DDBJ databases">
        <title>Draft genome of Amycolatopsis RM579.</title>
        <authorList>
            <person name="Duangmal K."/>
            <person name="Mingma R."/>
        </authorList>
    </citation>
    <scope>NUCLEOTIDE SEQUENCE [LARGE SCALE GENOMIC DNA]</scope>
    <source>
        <strain evidence="2 3">RM579</strain>
    </source>
</reference>
<feature type="chain" id="PRO_5038907870" evidence="1">
    <location>
        <begin position="27"/>
        <end position="431"/>
    </location>
</feature>
<dbReference type="Pfam" id="PF01547">
    <property type="entry name" value="SBP_bac_1"/>
    <property type="match status" value="1"/>
</dbReference>
<gene>
    <name evidence="2" type="ORF">GKO32_02615</name>
</gene>